<name>A0ABT4IIG7_9EURY</name>
<gene>
    <name evidence="3" type="ORF">O0S10_09960</name>
</gene>
<dbReference type="Pfam" id="PF00112">
    <property type="entry name" value="Peptidase_C1"/>
    <property type="match status" value="2"/>
</dbReference>
<dbReference type="CDD" id="cd02619">
    <property type="entry name" value="Peptidase_C1"/>
    <property type="match status" value="1"/>
</dbReference>
<dbReference type="Proteomes" id="UP001141422">
    <property type="component" value="Unassembled WGS sequence"/>
</dbReference>
<evidence type="ECO:0000259" key="2">
    <source>
        <dbReference type="SMART" id="SM00645"/>
    </source>
</evidence>
<evidence type="ECO:0000256" key="1">
    <source>
        <dbReference type="ARBA" id="ARBA00008455"/>
    </source>
</evidence>
<dbReference type="EMBL" id="JAPTGB010000028">
    <property type="protein sequence ID" value="MCZ0861538.1"/>
    <property type="molecule type" value="Genomic_DNA"/>
</dbReference>
<dbReference type="Pfam" id="PF18560">
    <property type="entry name" value="Lectin_like"/>
    <property type="match status" value="1"/>
</dbReference>
<dbReference type="SMART" id="SM00645">
    <property type="entry name" value="Pept_C1"/>
    <property type="match status" value="1"/>
</dbReference>
<dbReference type="InterPro" id="IPR013128">
    <property type="entry name" value="Peptidase_C1A"/>
</dbReference>
<sequence>MITVPVAGMLPASFDLRDVHAVTPAKSQGDVNTCWAFGVVSAAESNIILKGYADAETANLSEMHLSYFTYNRDPISIDVVIPGLAGLRGDYVRLENATYLEAGGNEIFATFALASWLGFVNESVVPYAPRLAPVPAPSLAYTADSYHLANSWWLDFDEQDLIKRMLMECGAASVGYFSDDMYYRGDTFSYYCGNETKSTHSVSLIGWDDNFSRNNFLVVPPGDGAWLVKNSWGTAFGDEGCIWISYYDTSLDSAVFYDVVPSDDYDYNYQYDGGILPTSMPITAGAGDAEITVSAANVFVSEGWERLSAVSFFTFNENVSYTVFVSTGDMGIGNTLQRVQNGTEQFCGYHTVVLENDLLLRPGQVFSVTVMMSAPSDTIDFFGNAGLSLPLDLMDRAEGIFSYSSSEAGESYLHDAAGGSWVDIGAHGDVNARIKAFTINTAGVPAWALRPVMVVGQLDST</sequence>
<dbReference type="Gene3D" id="3.90.70.10">
    <property type="entry name" value="Cysteine proteinases"/>
    <property type="match status" value="1"/>
</dbReference>
<protein>
    <submittedName>
        <fullName evidence="3">Lectin like domain-containing protein</fullName>
    </submittedName>
</protein>
<proteinExistence type="inferred from homology"/>
<dbReference type="RefSeq" id="WP_268925729.1">
    <property type="nucleotide sequence ID" value="NZ_JAPTGB010000028.1"/>
</dbReference>
<comment type="caution">
    <text evidence="3">The sequence shown here is derived from an EMBL/GenBank/DDBJ whole genome shotgun (WGS) entry which is preliminary data.</text>
</comment>
<dbReference type="SUPFAM" id="SSF54001">
    <property type="entry name" value="Cysteine proteinases"/>
    <property type="match status" value="1"/>
</dbReference>
<comment type="similarity">
    <text evidence="1">Belongs to the peptidase C1 family.</text>
</comment>
<reference evidence="3" key="1">
    <citation type="submission" date="2022-12" db="EMBL/GenBank/DDBJ databases">
        <title>Isolation and characterisation of novel Methanocorpusculum spp. from native Australian herbivores indicates the genus is ancestrally host-associated.</title>
        <authorList>
            <person name="Volmer J.G."/>
            <person name="Soo R.M."/>
            <person name="Evans P.N."/>
            <person name="Hoedt E.C."/>
            <person name="Astorga Alsina A.L."/>
            <person name="Woodcroft B.J."/>
            <person name="Tyson G.W."/>
            <person name="Hugenholtz P."/>
            <person name="Morrison M."/>
        </authorList>
    </citation>
    <scope>NUCLEOTIDE SEQUENCE</scope>
    <source>
        <strain evidence="3">MG</strain>
    </source>
</reference>
<dbReference type="InterPro" id="IPR040528">
    <property type="entry name" value="Lectin-like"/>
</dbReference>
<evidence type="ECO:0000313" key="3">
    <source>
        <dbReference type="EMBL" id="MCZ0861538.1"/>
    </source>
</evidence>
<feature type="domain" description="Peptidase C1A papain C-terminal" evidence="2">
    <location>
        <begin position="10"/>
        <end position="259"/>
    </location>
</feature>
<accession>A0ABT4IIG7</accession>
<keyword evidence="4" id="KW-1185">Reference proteome</keyword>
<organism evidence="3 4">
    <name type="scientific">Methanocorpusculum petauri</name>
    <dbReference type="NCBI Taxonomy" id="3002863"/>
    <lineage>
        <taxon>Archaea</taxon>
        <taxon>Methanobacteriati</taxon>
        <taxon>Methanobacteriota</taxon>
        <taxon>Stenosarchaea group</taxon>
        <taxon>Methanomicrobia</taxon>
        <taxon>Methanomicrobiales</taxon>
        <taxon>Methanocorpusculaceae</taxon>
        <taxon>Methanocorpusculum</taxon>
    </lineage>
</organism>
<dbReference type="InterPro" id="IPR038765">
    <property type="entry name" value="Papain-like_cys_pep_sf"/>
</dbReference>
<dbReference type="InterPro" id="IPR000668">
    <property type="entry name" value="Peptidase_C1A_C"/>
</dbReference>
<dbReference type="PANTHER" id="PTHR12411">
    <property type="entry name" value="CYSTEINE PROTEASE FAMILY C1-RELATED"/>
    <property type="match status" value="1"/>
</dbReference>
<evidence type="ECO:0000313" key="4">
    <source>
        <dbReference type="Proteomes" id="UP001141422"/>
    </source>
</evidence>